<keyword evidence="5 9" id="KW-0067">ATP-binding</keyword>
<dbReference type="PANTHER" id="PTHR43284:SF1">
    <property type="entry name" value="ASPARAGINE SYNTHETASE"/>
    <property type="match status" value="1"/>
</dbReference>
<dbReference type="CDD" id="cd01991">
    <property type="entry name" value="Asn_synthase_B_C"/>
    <property type="match status" value="1"/>
</dbReference>
<evidence type="ECO:0000259" key="10">
    <source>
        <dbReference type="PROSITE" id="PS51278"/>
    </source>
</evidence>
<keyword evidence="8" id="KW-0061">Asparagine biosynthesis</keyword>
<evidence type="ECO:0000256" key="7">
    <source>
        <dbReference type="ARBA" id="ARBA00048741"/>
    </source>
</evidence>
<keyword evidence="8" id="KW-0028">Amino-acid biosynthesis</keyword>
<dbReference type="InterPro" id="IPR029055">
    <property type="entry name" value="Ntn_hydrolases_N"/>
</dbReference>
<accession>A0A549T4I4</accession>
<dbReference type="GO" id="GO:0005829">
    <property type="term" value="C:cytosol"/>
    <property type="evidence" value="ECO:0007669"/>
    <property type="project" value="TreeGrafter"/>
</dbReference>
<feature type="domain" description="Glutamine amidotransferase type-2" evidence="10">
    <location>
        <begin position="2"/>
        <end position="213"/>
    </location>
</feature>
<dbReference type="InterPro" id="IPR001962">
    <property type="entry name" value="Asn_synthase"/>
</dbReference>
<evidence type="ECO:0000256" key="2">
    <source>
        <dbReference type="ARBA" id="ARBA00005752"/>
    </source>
</evidence>
<evidence type="ECO:0000313" key="12">
    <source>
        <dbReference type="Proteomes" id="UP000316781"/>
    </source>
</evidence>
<evidence type="ECO:0000256" key="1">
    <source>
        <dbReference type="ARBA" id="ARBA00005187"/>
    </source>
</evidence>
<dbReference type="Proteomes" id="UP000316781">
    <property type="component" value="Unassembled WGS sequence"/>
</dbReference>
<dbReference type="PROSITE" id="PS51278">
    <property type="entry name" value="GATASE_TYPE_2"/>
    <property type="match status" value="1"/>
</dbReference>
<dbReference type="CDD" id="cd00712">
    <property type="entry name" value="AsnB"/>
    <property type="match status" value="1"/>
</dbReference>
<dbReference type="NCBIfam" id="TIGR01536">
    <property type="entry name" value="asn_synth_AEB"/>
    <property type="match status" value="1"/>
</dbReference>
<dbReference type="Gene3D" id="3.40.50.620">
    <property type="entry name" value="HUPs"/>
    <property type="match status" value="1"/>
</dbReference>
<evidence type="ECO:0000256" key="8">
    <source>
        <dbReference type="PIRSR" id="PIRSR001589-1"/>
    </source>
</evidence>
<keyword evidence="11" id="KW-0436">Ligase</keyword>
<comment type="catalytic activity">
    <reaction evidence="7">
        <text>L-aspartate + L-glutamine + ATP + H2O = L-asparagine + L-glutamate + AMP + diphosphate + H(+)</text>
        <dbReference type="Rhea" id="RHEA:12228"/>
        <dbReference type="ChEBI" id="CHEBI:15377"/>
        <dbReference type="ChEBI" id="CHEBI:15378"/>
        <dbReference type="ChEBI" id="CHEBI:29985"/>
        <dbReference type="ChEBI" id="CHEBI:29991"/>
        <dbReference type="ChEBI" id="CHEBI:30616"/>
        <dbReference type="ChEBI" id="CHEBI:33019"/>
        <dbReference type="ChEBI" id="CHEBI:58048"/>
        <dbReference type="ChEBI" id="CHEBI:58359"/>
        <dbReference type="ChEBI" id="CHEBI:456215"/>
        <dbReference type="EC" id="6.3.5.4"/>
    </reaction>
</comment>
<proteinExistence type="inferred from homology"/>
<dbReference type="InterPro" id="IPR033738">
    <property type="entry name" value="AsnB_N"/>
</dbReference>
<organism evidence="11 12">
    <name type="scientific">Methylosinus sporium</name>
    <dbReference type="NCBI Taxonomy" id="428"/>
    <lineage>
        <taxon>Bacteria</taxon>
        <taxon>Pseudomonadati</taxon>
        <taxon>Pseudomonadota</taxon>
        <taxon>Alphaproteobacteria</taxon>
        <taxon>Hyphomicrobiales</taxon>
        <taxon>Methylocystaceae</taxon>
        <taxon>Methylosinus</taxon>
    </lineage>
</organism>
<comment type="caution">
    <text evidence="11">The sequence shown here is derived from an EMBL/GenBank/DDBJ whole genome shotgun (WGS) entry which is preliminary data.</text>
</comment>
<gene>
    <name evidence="11" type="primary">asnB</name>
    <name evidence="11" type="ORF">FM996_03780</name>
</gene>
<dbReference type="RefSeq" id="WP_142861901.1">
    <property type="nucleotide sequence ID" value="NZ_VJMF01000016.1"/>
</dbReference>
<dbReference type="InterPro" id="IPR017932">
    <property type="entry name" value="GATase_2_dom"/>
</dbReference>
<dbReference type="Pfam" id="PF00733">
    <property type="entry name" value="Asn_synthase"/>
    <property type="match status" value="1"/>
</dbReference>
<dbReference type="GO" id="GO:0006529">
    <property type="term" value="P:asparagine biosynthetic process"/>
    <property type="evidence" value="ECO:0007669"/>
    <property type="project" value="UniProtKB-KW"/>
</dbReference>
<dbReference type="EMBL" id="VJMF01000016">
    <property type="protein sequence ID" value="TRL36803.1"/>
    <property type="molecule type" value="Genomic_DNA"/>
</dbReference>
<dbReference type="GO" id="GO:0005524">
    <property type="term" value="F:ATP binding"/>
    <property type="evidence" value="ECO:0007669"/>
    <property type="project" value="UniProtKB-KW"/>
</dbReference>
<dbReference type="InterPro" id="IPR014729">
    <property type="entry name" value="Rossmann-like_a/b/a_fold"/>
</dbReference>
<dbReference type="SUPFAM" id="SSF52402">
    <property type="entry name" value="Adenine nucleotide alpha hydrolases-like"/>
    <property type="match status" value="1"/>
</dbReference>
<dbReference type="Gene3D" id="3.60.20.10">
    <property type="entry name" value="Glutamine Phosphoribosylpyrophosphate, subunit 1, domain 1"/>
    <property type="match status" value="1"/>
</dbReference>
<dbReference type="GO" id="GO:0004066">
    <property type="term" value="F:asparagine synthase (glutamine-hydrolyzing) activity"/>
    <property type="evidence" value="ECO:0007669"/>
    <property type="project" value="UniProtKB-EC"/>
</dbReference>
<keyword evidence="4 9" id="KW-0547">Nucleotide-binding</keyword>
<dbReference type="Pfam" id="PF13537">
    <property type="entry name" value="GATase_7"/>
    <property type="match status" value="1"/>
</dbReference>
<reference evidence="11 12" key="1">
    <citation type="submission" date="2019-07" db="EMBL/GenBank/DDBJ databases">
        <title>Ln-dependent methylotrophs.</title>
        <authorList>
            <person name="Tani A."/>
        </authorList>
    </citation>
    <scope>NUCLEOTIDE SEQUENCE [LARGE SCALE GENOMIC DNA]</scope>
    <source>
        <strain evidence="11 12">SM89A</strain>
    </source>
</reference>
<protein>
    <recommendedName>
        <fullName evidence="3">asparagine synthase (glutamine-hydrolyzing)</fullName>
        <ecNumber evidence="3">6.3.5.4</ecNumber>
    </recommendedName>
</protein>
<dbReference type="InterPro" id="IPR006426">
    <property type="entry name" value="Asn_synth_AEB"/>
</dbReference>
<feature type="active site" description="For GATase activity" evidence="8">
    <location>
        <position position="2"/>
    </location>
</feature>
<evidence type="ECO:0000256" key="9">
    <source>
        <dbReference type="PIRSR" id="PIRSR001589-2"/>
    </source>
</evidence>
<dbReference type="PANTHER" id="PTHR43284">
    <property type="entry name" value="ASPARAGINE SYNTHETASE (GLUTAMINE-HYDROLYZING)"/>
    <property type="match status" value="1"/>
</dbReference>
<evidence type="ECO:0000313" key="11">
    <source>
        <dbReference type="EMBL" id="TRL36803.1"/>
    </source>
</evidence>
<evidence type="ECO:0000256" key="3">
    <source>
        <dbReference type="ARBA" id="ARBA00012737"/>
    </source>
</evidence>
<name>A0A549T4I4_METSR</name>
<dbReference type="EC" id="6.3.5.4" evidence="3"/>
<feature type="binding site" evidence="9">
    <location>
        <position position="98"/>
    </location>
    <ligand>
        <name>L-glutamine</name>
        <dbReference type="ChEBI" id="CHEBI:58359"/>
    </ligand>
</feature>
<comment type="similarity">
    <text evidence="2">Belongs to the asparagine synthetase family.</text>
</comment>
<evidence type="ECO:0000256" key="4">
    <source>
        <dbReference type="ARBA" id="ARBA00022741"/>
    </source>
</evidence>
<evidence type="ECO:0000256" key="5">
    <source>
        <dbReference type="ARBA" id="ARBA00022840"/>
    </source>
</evidence>
<dbReference type="InterPro" id="IPR051786">
    <property type="entry name" value="ASN_synthetase/amidase"/>
</dbReference>
<evidence type="ECO:0000256" key="6">
    <source>
        <dbReference type="ARBA" id="ARBA00022962"/>
    </source>
</evidence>
<sequence>MCGIVGYLGADAASGRQFAERGGRLLLHRGLDDEGVFAADGVVLGFRRLSIVDLTAAGHQPMTSPDGRYTLIYNGEVYNHEDLRPRLSNGWQFSSRCDTETVLAALAQEGPAALERMVGMWALALWDAVDGRLLLSRDRYGQKPLYWRKCDDGSLRFASEIAPLIDAGERPKLYAPAMAEFLAVGSYGHLGERTFFRDIRSFPPGHWAWIDNCRSEIEPRRYWRFPVCRKQDQRPLDDYAARQFREAFLEAVGSQMVADVPIAATLSGGLDSSAVVGAMALSKSNGRIRAFTAQARGTAYDESSYVAAVGELWGDRLEIEALAVETMSLSILTEAVVVAQEEPFGDPSIIAHDLITRAVRKSGITVLLGGQGGDELLLGYPHFSPAVVASELRGGRRYWALREMTSLGMGSGALIRIGASAIWPTLERSMRRRSKLNAYHWLSPALREAAWDLSPHLAALSHLDGVWLENIEKLALPHLVHYDDRNCMRHSIEGRMPFLDHRLADVVAGFEPQAFLDHGRRKNLLRHACGDLLPDIVRSRNDKIGFHTPLTELMAAEIEWVQELVCGEEARASELFDTDWISSRCEALRHRAAGPADVGRVWRALVATIWTRAFSVDCDVVADRQPPLVIAADSSRARAFM</sequence>
<dbReference type="PIRSF" id="PIRSF001589">
    <property type="entry name" value="Asn_synthetase_glu-h"/>
    <property type="match status" value="1"/>
</dbReference>
<dbReference type="SUPFAM" id="SSF56235">
    <property type="entry name" value="N-terminal nucleophile aminohydrolases (Ntn hydrolases)"/>
    <property type="match status" value="1"/>
</dbReference>
<dbReference type="AlphaFoldDB" id="A0A549T4I4"/>
<keyword evidence="6 8" id="KW-0315">Glutamine amidotransferase</keyword>
<comment type="pathway">
    <text evidence="1">Amino-acid biosynthesis; L-asparagine biosynthesis; L-asparagine from L-aspartate (L-Gln route): step 1/1.</text>
</comment>